<dbReference type="Gene3D" id="2.60.40.3470">
    <property type="match status" value="1"/>
</dbReference>
<keyword evidence="8" id="KW-0998">Cell outer membrane</keyword>
<organism evidence="11 12">
    <name type="scientific">Oceanospirillum multiglobuliferum</name>
    <dbReference type="NCBI Taxonomy" id="64969"/>
    <lineage>
        <taxon>Bacteria</taxon>
        <taxon>Pseudomonadati</taxon>
        <taxon>Pseudomonadota</taxon>
        <taxon>Gammaproteobacteria</taxon>
        <taxon>Oceanospirillales</taxon>
        <taxon>Oceanospirillaceae</taxon>
        <taxon>Oceanospirillum</taxon>
    </lineage>
</organism>
<evidence type="ECO:0000256" key="3">
    <source>
        <dbReference type="ARBA" id="ARBA00022448"/>
    </source>
</evidence>
<comment type="caution">
    <text evidence="11">The sequence shown here is derived from an EMBL/GenBank/DDBJ whole genome shotgun (WGS) entry which is preliminary data.</text>
</comment>
<evidence type="ECO:0000256" key="1">
    <source>
        <dbReference type="ARBA" id="ARBA00004442"/>
    </source>
</evidence>
<dbReference type="Pfam" id="PF21305">
    <property type="entry name" value="type_II_gspD_N0"/>
    <property type="match status" value="1"/>
</dbReference>
<evidence type="ECO:0000256" key="9">
    <source>
        <dbReference type="RuleBase" id="RU004004"/>
    </source>
</evidence>
<dbReference type="NCBIfam" id="TIGR02515">
    <property type="entry name" value="IV_pilus_PilQ"/>
    <property type="match status" value="1"/>
</dbReference>
<dbReference type="InterPro" id="IPR011662">
    <property type="entry name" value="Secretin/TonB_short_N"/>
</dbReference>
<dbReference type="OrthoDB" id="9779724at2"/>
<proteinExistence type="inferred from homology"/>
<sequence length="680" mass="74725">MHILLRQLLFSVLLLIAPFSYGEGAALKTMDLRQTEGQLTEITMELDHPAAKVQSYQTDNPARLVIDLFNTSNHLPQKQYQYQKGVVESITALQAGNRTRLVVKLERSVSFQTINKGRQIKIELGHKQPVIVASKAQRNTNISTESSLKAPSIRDIDFRKGTNNEGQLLIQLEHADTDFQLKPLDNETLLLTFQQAELPRALRRVLDVMDFATPIENITVQQKGSEAQFFIKLRGHYNYMAYQTGQLLTLDVKPITEAEKEAQFKQKFPYSGKKLSLNFQNIDVRAILQIIAETTGLNLVTSDSVQGNVTLRLEQVPWDQALQLVMDSKGLASRQSGNVLLVAPANELNEREKEELKASQENKELAALSSEFLQIKYAKASDMALILNGAEGTGGGLLSKRGRALVDERTNTILLQDVPSSLEAIKSVINELDVPVQQVLIEARIVIARSNIGSELGVRWGGGANAAIDKGLAKLGNNDLTVDLSSRSGGYTNFNPGSGTFALGYADANILVDMELAALASEGKGEIISQPKVITANKRKALIKSGKQIPYREESSSGGTKIAFKDAVLALEVTPQITPDEHIIMDLKITQDALGKQEFDGAPAIDTNAIETQVLVNNGETIVLGGIYTSESFDQNYKIPVLGDIPLLGALFRRSEKSQEKVELLIFITPRLIENSISLN</sequence>
<dbReference type="InterPro" id="IPR001775">
    <property type="entry name" value="GspD/PilQ"/>
</dbReference>
<feature type="domain" description="Secretin/TonB short N-terminal" evidence="10">
    <location>
        <begin position="297"/>
        <end position="345"/>
    </location>
</feature>
<dbReference type="PANTHER" id="PTHR30604">
    <property type="entry name" value="PROTEIN TRANSPORT PROTEIN HOFQ"/>
    <property type="match status" value="1"/>
</dbReference>
<reference evidence="11 12" key="1">
    <citation type="submission" date="2017-01" db="EMBL/GenBank/DDBJ databases">
        <title>Genome Sequencing of a Marine Spirillum, Oceanospirillum multiglobuliferum ATCC 33336, from Japan.</title>
        <authorList>
            <person name="Carney J.G."/>
            <person name="Trachtenberg A.M."/>
            <person name="Rheaume B.A."/>
            <person name="Linnane J.D."/>
            <person name="Pitts N.L."/>
            <person name="Mykles D.L."/>
            <person name="Maclea K.S."/>
        </authorList>
    </citation>
    <scope>NUCLEOTIDE SEQUENCE [LARGE SCALE GENOMIC DNA]</scope>
    <source>
        <strain evidence="11 12">ATCC 33336</strain>
    </source>
</reference>
<keyword evidence="4" id="KW-0812">Transmembrane</keyword>
<keyword evidence="3 9" id="KW-0813">Transport</keyword>
<dbReference type="Pfam" id="PF03958">
    <property type="entry name" value="Secretin_N"/>
    <property type="match status" value="1"/>
</dbReference>
<dbReference type="GO" id="GO:0009306">
    <property type="term" value="P:protein secretion"/>
    <property type="evidence" value="ECO:0007669"/>
    <property type="project" value="InterPro"/>
</dbReference>
<dbReference type="EMBL" id="MTSM01000024">
    <property type="protein sequence ID" value="OPX54498.1"/>
    <property type="molecule type" value="Genomic_DNA"/>
</dbReference>
<dbReference type="PROSITE" id="PS00875">
    <property type="entry name" value="T2SP_D"/>
    <property type="match status" value="1"/>
</dbReference>
<dbReference type="AlphaFoldDB" id="A0A1T4S349"/>
<keyword evidence="6" id="KW-0653">Protein transport</keyword>
<dbReference type="Pfam" id="PF11741">
    <property type="entry name" value="AMIN"/>
    <property type="match status" value="2"/>
</dbReference>
<keyword evidence="7" id="KW-0472">Membrane</keyword>
<dbReference type="InterPro" id="IPR004846">
    <property type="entry name" value="T2SS/T3SS_dom"/>
</dbReference>
<dbReference type="Proteomes" id="UP000191418">
    <property type="component" value="Unassembled WGS sequence"/>
</dbReference>
<protein>
    <recommendedName>
        <fullName evidence="10">Secretin/TonB short N-terminal domain-containing protein</fullName>
    </recommendedName>
</protein>
<evidence type="ECO:0000256" key="8">
    <source>
        <dbReference type="ARBA" id="ARBA00023237"/>
    </source>
</evidence>
<dbReference type="InterPro" id="IPR051808">
    <property type="entry name" value="Type_IV_pilus_biogenesis"/>
</dbReference>
<evidence type="ECO:0000313" key="12">
    <source>
        <dbReference type="Proteomes" id="UP000191418"/>
    </source>
</evidence>
<evidence type="ECO:0000256" key="6">
    <source>
        <dbReference type="ARBA" id="ARBA00022927"/>
    </source>
</evidence>
<evidence type="ECO:0000256" key="5">
    <source>
        <dbReference type="ARBA" id="ARBA00022729"/>
    </source>
</evidence>
<keyword evidence="12" id="KW-1185">Reference proteome</keyword>
<dbReference type="GO" id="GO:0009279">
    <property type="term" value="C:cell outer membrane"/>
    <property type="evidence" value="ECO:0007669"/>
    <property type="project" value="UniProtKB-SubCell"/>
</dbReference>
<dbReference type="InterPro" id="IPR013355">
    <property type="entry name" value="Pilus_4_PilQ"/>
</dbReference>
<dbReference type="InterPro" id="IPR049371">
    <property type="entry name" value="GspD-like_N0"/>
</dbReference>
<evidence type="ECO:0000256" key="4">
    <source>
        <dbReference type="ARBA" id="ARBA00022692"/>
    </source>
</evidence>
<accession>A0A1T4S349</accession>
<dbReference type="STRING" id="64969.SAMN02745127_02724"/>
<evidence type="ECO:0000256" key="2">
    <source>
        <dbReference type="ARBA" id="ARBA00006304"/>
    </source>
</evidence>
<name>A0A1T4S349_9GAMM</name>
<gene>
    <name evidence="11" type="ORF">BTE48_13945</name>
</gene>
<dbReference type="InterPro" id="IPR004845">
    <property type="entry name" value="T2SS_GspD_CS"/>
</dbReference>
<evidence type="ECO:0000259" key="10">
    <source>
        <dbReference type="SMART" id="SM00965"/>
    </source>
</evidence>
<dbReference type="Pfam" id="PF00263">
    <property type="entry name" value="Secretin"/>
    <property type="match status" value="1"/>
</dbReference>
<dbReference type="PANTHER" id="PTHR30604:SF1">
    <property type="entry name" value="DNA UTILIZATION PROTEIN HOFQ"/>
    <property type="match status" value="1"/>
</dbReference>
<evidence type="ECO:0000256" key="7">
    <source>
        <dbReference type="ARBA" id="ARBA00023136"/>
    </source>
</evidence>
<dbReference type="Gene3D" id="3.30.1370.130">
    <property type="match status" value="1"/>
</dbReference>
<comment type="subcellular location">
    <subcellularLocation>
        <location evidence="1 9">Cell outer membrane</location>
    </subcellularLocation>
</comment>
<dbReference type="InterPro" id="IPR021731">
    <property type="entry name" value="AMIN_dom"/>
</dbReference>
<dbReference type="InterPro" id="IPR005644">
    <property type="entry name" value="NolW-like"/>
</dbReference>
<dbReference type="InterPro" id="IPR038591">
    <property type="entry name" value="NolW-like_sf"/>
</dbReference>
<dbReference type="Gene3D" id="2.60.40.3500">
    <property type="match status" value="1"/>
</dbReference>
<dbReference type="SMART" id="SM00965">
    <property type="entry name" value="STN"/>
    <property type="match status" value="1"/>
</dbReference>
<dbReference type="RefSeq" id="WP_159445667.1">
    <property type="nucleotide sequence ID" value="NZ_FUXG01000023.1"/>
</dbReference>
<dbReference type="Gene3D" id="3.30.1370.120">
    <property type="match status" value="1"/>
</dbReference>
<keyword evidence="5" id="KW-0732">Signal</keyword>
<comment type="similarity">
    <text evidence="2">Belongs to the bacterial secretin family. PilQ subfamily.</text>
</comment>
<evidence type="ECO:0000313" key="11">
    <source>
        <dbReference type="EMBL" id="OPX54498.1"/>
    </source>
</evidence>
<dbReference type="PRINTS" id="PR00811">
    <property type="entry name" value="BCTERIALGSPD"/>
</dbReference>